<dbReference type="NCBIfam" id="TIGR02614">
    <property type="entry name" value="ftsW"/>
    <property type="match status" value="1"/>
</dbReference>
<dbReference type="GO" id="GO:0071555">
    <property type="term" value="P:cell wall organization"/>
    <property type="evidence" value="ECO:0007669"/>
    <property type="project" value="UniProtKB-KW"/>
</dbReference>
<protein>
    <recommendedName>
        <fullName evidence="16">Probable peptidoglycan glycosyltransferase FtsW</fullName>
        <shortName evidence="16">PGT</shortName>
        <ecNumber evidence="16">2.4.99.28</ecNumber>
    </recommendedName>
    <alternativeName>
        <fullName evidence="16">Cell division protein FtsW</fullName>
    </alternativeName>
    <alternativeName>
        <fullName evidence="16">Cell wall polymerase</fullName>
    </alternativeName>
    <alternativeName>
        <fullName evidence="16">Peptidoglycan polymerase</fullName>
        <shortName evidence="16">PG polymerase</shortName>
    </alternativeName>
</protein>
<comment type="subcellular location">
    <subcellularLocation>
        <location evidence="16">Cell inner membrane</location>
        <topology evidence="16">Multi-pass membrane protein</topology>
    </subcellularLocation>
    <subcellularLocation>
        <location evidence="1">Cell membrane</location>
        <topology evidence="1">Multi-pass membrane protein</topology>
    </subcellularLocation>
    <text evidence="16">Localizes to the division septum.</text>
</comment>
<evidence type="ECO:0000256" key="6">
    <source>
        <dbReference type="ARBA" id="ARBA00022679"/>
    </source>
</evidence>
<keyword evidence="8 16" id="KW-0133">Cell shape</keyword>
<evidence type="ECO:0000256" key="10">
    <source>
        <dbReference type="ARBA" id="ARBA00022989"/>
    </source>
</evidence>
<evidence type="ECO:0000256" key="1">
    <source>
        <dbReference type="ARBA" id="ARBA00004651"/>
    </source>
</evidence>
<feature type="transmembrane region" description="Helical" evidence="16">
    <location>
        <begin position="308"/>
        <end position="328"/>
    </location>
</feature>
<feature type="transmembrane region" description="Helical" evidence="16">
    <location>
        <begin position="175"/>
        <end position="193"/>
    </location>
</feature>
<dbReference type="GO" id="GO:0009252">
    <property type="term" value="P:peptidoglycan biosynthetic process"/>
    <property type="evidence" value="ECO:0007669"/>
    <property type="project" value="UniProtKB-UniRule"/>
</dbReference>
<comment type="caution">
    <text evidence="17">The sequence shown here is derived from an EMBL/GenBank/DDBJ whole genome shotgun (WGS) entry which is preliminary data.</text>
</comment>
<dbReference type="InterPro" id="IPR013437">
    <property type="entry name" value="FtsW"/>
</dbReference>
<feature type="transmembrane region" description="Helical" evidence="16">
    <location>
        <begin position="340"/>
        <end position="359"/>
    </location>
</feature>
<dbReference type="UniPathway" id="UPA00219"/>
<dbReference type="GO" id="GO:0008955">
    <property type="term" value="F:peptidoglycan glycosyltransferase activity"/>
    <property type="evidence" value="ECO:0007669"/>
    <property type="project" value="UniProtKB-UniRule"/>
</dbReference>
<dbReference type="Pfam" id="PF01098">
    <property type="entry name" value="FTSW_RODA_SPOVE"/>
    <property type="match status" value="1"/>
</dbReference>
<feature type="transmembrane region" description="Helical" evidence="16">
    <location>
        <begin position="109"/>
        <end position="129"/>
    </location>
</feature>
<comment type="pathway">
    <text evidence="2 16">Cell wall biogenesis; peptidoglycan biosynthesis.</text>
</comment>
<evidence type="ECO:0000256" key="15">
    <source>
        <dbReference type="ARBA" id="ARBA00049902"/>
    </source>
</evidence>
<keyword evidence="7 16" id="KW-0812">Transmembrane</keyword>
<keyword evidence="5 16" id="KW-0328">Glycosyltransferase</keyword>
<dbReference type="GO" id="GO:0008360">
    <property type="term" value="P:regulation of cell shape"/>
    <property type="evidence" value="ECO:0007669"/>
    <property type="project" value="UniProtKB-KW"/>
</dbReference>
<keyword evidence="4 16" id="KW-0132">Cell division</keyword>
<accession>A0A6C2CKI7</accession>
<evidence type="ECO:0000256" key="3">
    <source>
        <dbReference type="ARBA" id="ARBA00022475"/>
    </source>
</evidence>
<evidence type="ECO:0000256" key="2">
    <source>
        <dbReference type="ARBA" id="ARBA00004752"/>
    </source>
</evidence>
<comment type="function">
    <text evidence="16">Peptidoglycan polymerase that is essential for cell division.</text>
</comment>
<keyword evidence="6 16" id="KW-0808">Transferase</keyword>
<keyword evidence="13 16" id="KW-0961">Cell wall biogenesis/degradation</keyword>
<comment type="similarity">
    <text evidence="14 16">Belongs to the SEDS family. FtsW subfamily.</text>
</comment>
<dbReference type="EMBL" id="SDKK01000018">
    <property type="protein sequence ID" value="TYC54587.1"/>
    <property type="molecule type" value="Genomic_DNA"/>
</dbReference>
<comment type="catalytic activity">
    <reaction evidence="15 16">
        <text>[GlcNAc-(1-&gt;4)-Mur2Ac(oyl-L-Ala-gamma-D-Glu-L-Lys-D-Ala-D-Ala)](n)-di-trans,octa-cis-undecaprenyl diphosphate + beta-D-GlcNAc-(1-&gt;4)-Mur2Ac(oyl-L-Ala-gamma-D-Glu-L-Lys-D-Ala-D-Ala)-di-trans,octa-cis-undecaprenyl diphosphate = [GlcNAc-(1-&gt;4)-Mur2Ac(oyl-L-Ala-gamma-D-Glu-L-Lys-D-Ala-D-Ala)](n+1)-di-trans,octa-cis-undecaprenyl diphosphate + di-trans,octa-cis-undecaprenyl diphosphate + H(+)</text>
        <dbReference type="Rhea" id="RHEA:23708"/>
        <dbReference type="Rhea" id="RHEA-COMP:9602"/>
        <dbReference type="Rhea" id="RHEA-COMP:9603"/>
        <dbReference type="ChEBI" id="CHEBI:15378"/>
        <dbReference type="ChEBI" id="CHEBI:58405"/>
        <dbReference type="ChEBI" id="CHEBI:60033"/>
        <dbReference type="ChEBI" id="CHEBI:78435"/>
        <dbReference type="EC" id="2.4.99.28"/>
    </reaction>
</comment>
<evidence type="ECO:0000256" key="8">
    <source>
        <dbReference type="ARBA" id="ARBA00022960"/>
    </source>
</evidence>
<feature type="transmembrane region" description="Helical" evidence="16">
    <location>
        <begin position="379"/>
        <end position="398"/>
    </location>
</feature>
<evidence type="ECO:0000313" key="18">
    <source>
        <dbReference type="Proteomes" id="UP000389128"/>
    </source>
</evidence>
<evidence type="ECO:0000256" key="11">
    <source>
        <dbReference type="ARBA" id="ARBA00023136"/>
    </source>
</evidence>
<dbReference type="GO" id="GO:0043093">
    <property type="term" value="P:FtsZ-dependent cytokinesis"/>
    <property type="evidence" value="ECO:0007669"/>
    <property type="project" value="UniProtKB-UniRule"/>
</dbReference>
<keyword evidence="10 16" id="KW-1133">Transmembrane helix</keyword>
<proteinExistence type="inferred from homology"/>
<evidence type="ECO:0000256" key="9">
    <source>
        <dbReference type="ARBA" id="ARBA00022984"/>
    </source>
</evidence>
<evidence type="ECO:0000313" key="17">
    <source>
        <dbReference type="EMBL" id="TYC54587.1"/>
    </source>
</evidence>
<evidence type="ECO:0000256" key="14">
    <source>
        <dbReference type="ARBA" id="ARBA00038053"/>
    </source>
</evidence>
<keyword evidence="3 16" id="KW-1003">Cell membrane</keyword>
<dbReference type="GO" id="GO:0015648">
    <property type="term" value="F:lipid-linked peptidoglycan transporter activity"/>
    <property type="evidence" value="ECO:0007669"/>
    <property type="project" value="TreeGrafter"/>
</dbReference>
<dbReference type="GO" id="GO:0032153">
    <property type="term" value="C:cell division site"/>
    <property type="evidence" value="ECO:0007669"/>
    <property type="project" value="UniProtKB-UniRule"/>
</dbReference>
<keyword evidence="18" id="KW-1185">Reference proteome</keyword>
<keyword evidence="12 16" id="KW-0131">Cell cycle</keyword>
<feature type="transmembrane region" description="Helical" evidence="16">
    <location>
        <begin position="222"/>
        <end position="240"/>
    </location>
</feature>
<feature type="transmembrane region" description="Helical" evidence="16">
    <location>
        <begin position="43"/>
        <end position="65"/>
    </location>
</feature>
<evidence type="ECO:0000256" key="12">
    <source>
        <dbReference type="ARBA" id="ARBA00023306"/>
    </source>
</evidence>
<evidence type="ECO:0000256" key="13">
    <source>
        <dbReference type="ARBA" id="ARBA00023316"/>
    </source>
</evidence>
<keyword evidence="9 16" id="KW-0573">Peptidoglycan synthesis</keyword>
<evidence type="ECO:0000256" key="7">
    <source>
        <dbReference type="ARBA" id="ARBA00022692"/>
    </source>
</evidence>
<gene>
    <name evidence="16 17" type="primary">ftsW</name>
    <name evidence="17" type="ORF">ETQ85_18075</name>
</gene>
<organism evidence="17 18">
    <name type="scientific">Zoogloea oleivorans</name>
    <dbReference type="NCBI Taxonomy" id="1552750"/>
    <lineage>
        <taxon>Bacteria</taxon>
        <taxon>Pseudomonadati</taxon>
        <taxon>Pseudomonadota</taxon>
        <taxon>Betaproteobacteria</taxon>
        <taxon>Rhodocyclales</taxon>
        <taxon>Zoogloeaceae</taxon>
        <taxon>Zoogloea</taxon>
    </lineage>
</organism>
<dbReference type="PANTHER" id="PTHR30474">
    <property type="entry name" value="CELL CYCLE PROTEIN"/>
    <property type="match status" value="1"/>
</dbReference>
<evidence type="ECO:0000256" key="4">
    <source>
        <dbReference type="ARBA" id="ARBA00022618"/>
    </source>
</evidence>
<evidence type="ECO:0000256" key="16">
    <source>
        <dbReference type="HAMAP-Rule" id="MF_00913"/>
    </source>
</evidence>
<dbReference type="EC" id="2.4.99.28" evidence="16"/>
<name>A0A6C2CKI7_9RHOO</name>
<sequence length="411" mass="44486">MKLVTSLTGFFARHAGDAAAPVSSGAVSRLMRPLGRQRELDPALLWSAAALLLLGLVMVFSASIATAEGSRMFGHQPAYFLVRHSVFLAIGVIAGVVAFQIPMRAWQEMAPWLFIAGVVLLLIVLIPHVGRDVNGARRWLPLGVVNLQPSELMKLFAALYAADYTARKLPLMGSFQKGFAPMAAVILFVGFLLLKEPDFGAFVVITAIAFGVLFLGGINVRLFALLAIVATIGFVLLITFSEYRRQRILGFMDPWQDAYGKGYQLSHALIAFGRGEWFGVGLGGSIEKLFYLPEAHTDFLLAVIAEELGFVGVFTVVVLFAILIQRAFSIGKQAVTLERNYAALVAQGIGIWIGVQSFINMGVNMGLLPTKGLTLPLMSFGGSGILANCVAIAILLRIDWENRQIMRGGKA</sequence>
<dbReference type="GO" id="GO:0005886">
    <property type="term" value="C:plasma membrane"/>
    <property type="evidence" value="ECO:0007669"/>
    <property type="project" value="UniProtKB-SubCell"/>
</dbReference>
<feature type="transmembrane region" description="Helical" evidence="16">
    <location>
        <begin position="199"/>
        <end position="215"/>
    </location>
</feature>
<dbReference type="InterPro" id="IPR001182">
    <property type="entry name" value="FtsW/RodA"/>
</dbReference>
<dbReference type="HAMAP" id="MF_00913">
    <property type="entry name" value="PGT_FtsW_proteobact"/>
    <property type="match status" value="1"/>
</dbReference>
<dbReference type="OrthoDB" id="9768187at2"/>
<dbReference type="Proteomes" id="UP000389128">
    <property type="component" value="Unassembled WGS sequence"/>
</dbReference>
<dbReference type="PANTHER" id="PTHR30474:SF2">
    <property type="entry name" value="PEPTIDOGLYCAN GLYCOSYLTRANSFERASE FTSW-RELATED"/>
    <property type="match status" value="1"/>
</dbReference>
<feature type="transmembrane region" description="Helical" evidence="16">
    <location>
        <begin position="86"/>
        <end position="103"/>
    </location>
</feature>
<keyword evidence="16" id="KW-0997">Cell inner membrane</keyword>
<keyword evidence="11 16" id="KW-0472">Membrane</keyword>
<reference evidence="17 18" key="1">
    <citation type="submission" date="2019-01" db="EMBL/GenBank/DDBJ databases">
        <title>Zoogloea oleivorans genome sequencing and assembly.</title>
        <authorList>
            <person name="Tancsics A."/>
            <person name="Farkas M."/>
            <person name="Kriszt B."/>
            <person name="Maroti G."/>
            <person name="Horvath B."/>
        </authorList>
    </citation>
    <scope>NUCLEOTIDE SEQUENCE [LARGE SCALE GENOMIC DNA]</scope>
    <source>
        <strain evidence="17 18">Buc</strain>
    </source>
</reference>
<dbReference type="RefSeq" id="WP_148580488.1">
    <property type="nucleotide sequence ID" value="NZ_JAVEUW010000022.1"/>
</dbReference>
<evidence type="ECO:0000256" key="5">
    <source>
        <dbReference type="ARBA" id="ARBA00022676"/>
    </source>
</evidence>
<dbReference type="AlphaFoldDB" id="A0A6C2CKI7"/>